<reference evidence="2" key="1">
    <citation type="submission" date="2013-09" db="EMBL/GenBank/DDBJ databases">
        <title>Corchorus olitorius genome sequencing.</title>
        <authorList>
            <person name="Alam M."/>
            <person name="Haque M.S."/>
            <person name="Islam M.S."/>
            <person name="Emdad E.M."/>
            <person name="Islam M.M."/>
            <person name="Ahmed B."/>
            <person name="Halim A."/>
            <person name="Hossen Q.M.M."/>
            <person name="Hossain M.Z."/>
            <person name="Ahmed R."/>
            <person name="Khan M.M."/>
            <person name="Islam R."/>
            <person name="Rashid M.M."/>
            <person name="Khan S.A."/>
            <person name="Rahman M.S."/>
            <person name="Alam M."/>
            <person name="Yahiya A.S."/>
            <person name="Khan M.S."/>
            <person name="Azam M.S."/>
            <person name="Haque T."/>
            <person name="Lashkar M.Z.H."/>
            <person name="Akhand A.I."/>
            <person name="Morshed G."/>
            <person name="Roy S."/>
            <person name="Uddin K.S."/>
            <person name="Rabeya T."/>
            <person name="Hossain A.S."/>
            <person name="Chowdhury A."/>
            <person name="Snigdha A.R."/>
            <person name="Mortoza M.S."/>
            <person name="Matin S.A."/>
            <person name="Hoque S.M.E."/>
            <person name="Islam M.K."/>
            <person name="Roy D.K."/>
            <person name="Haider R."/>
            <person name="Moosa M.M."/>
            <person name="Elias S.M."/>
            <person name="Hasan A.M."/>
            <person name="Jahan S."/>
            <person name="Shafiuddin M."/>
            <person name="Mahmood N."/>
            <person name="Shommy N.S."/>
        </authorList>
    </citation>
    <scope>NUCLEOTIDE SEQUENCE [LARGE SCALE GENOMIC DNA]</scope>
    <source>
        <strain evidence="2">cv. O-4</strain>
    </source>
</reference>
<accession>A0A1R3IAP5</accession>
<proteinExistence type="predicted"/>
<dbReference type="EMBL" id="AWUE01018520">
    <property type="protein sequence ID" value="OMO79635.1"/>
    <property type="molecule type" value="Genomic_DNA"/>
</dbReference>
<evidence type="ECO:0000313" key="2">
    <source>
        <dbReference type="Proteomes" id="UP000187203"/>
    </source>
</evidence>
<keyword evidence="2" id="KW-1185">Reference proteome</keyword>
<comment type="caution">
    <text evidence="1">The sequence shown here is derived from an EMBL/GenBank/DDBJ whole genome shotgun (WGS) entry which is preliminary data.</text>
</comment>
<organism evidence="1 2">
    <name type="scientific">Corchorus olitorius</name>
    <dbReference type="NCBI Taxonomy" id="93759"/>
    <lineage>
        <taxon>Eukaryota</taxon>
        <taxon>Viridiplantae</taxon>
        <taxon>Streptophyta</taxon>
        <taxon>Embryophyta</taxon>
        <taxon>Tracheophyta</taxon>
        <taxon>Spermatophyta</taxon>
        <taxon>Magnoliopsida</taxon>
        <taxon>eudicotyledons</taxon>
        <taxon>Gunneridae</taxon>
        <taxon>Pentapetalae</taxon>
        <taxon>rosids</taxon>
        <taxon>malvids</taxon>
        <taxon>Malvales</taxon>
        <taxon>Malvaceae</taxon>
        <taxon>Grewioideae</taxon>
        <taxon>Apeibeae</taxon>
        <taxon>Corchorus</taxon>
    </lineage>
</organism>
<protein>
    <submittedName>
        <fullName evidence="1">Uncharacterized protein</fullName>
    </submittedName>
</protein>
<name>A0A1R3IAP5_9ROSI</name>
<gene>
    <name evidence="1" type="ORF">COLO4_24358</name>
</gene>
<dbReference type="Proteomes" id="UP000187203">
    <property type="component" value="Unassembled WGS sequence"/>
</dbReference>
<evidence type="ECO:0000313" key="1">
    <source>
        <dbReference type="EMBL" id="OMO79635.1"/>
    </source>
</evidence>
<sequence>MDQSKPPKAEGNQPQHGKLSFSCGLFPLLKFKLLLSQRHLASLCVYCGNVLLCENASMTMCLMAA</sequence>
<dbReference type="AlphaFoldDB" id="A0A1R3IAP5"/>